<sequence length="497" mass="55488">MTTKVERMPNWLKKRAQLTPNRPAIEFDEKIYTFLELDLLAESTARKAAALGLQQGNTCAVLIRNDIRSVALIHGLFYLGVRIVMLNHRLTANELTWQVKDSQADQLIFDAVFSEKGKQVQRQLPLLKIASMEVVQQVPEDNQARIISEYVMDETATIMYTSGTTGNPKGVIQTFGNHWWSAIGSVLNLGLTEKDCWYCGVPIFHISGLSILMRNMIYGMKVVLAEKFSAIEANKMIQEKGITIISVVTTMLNRMIQDLGDEGYPASFRCMLLGGGPAPKYLLEECKAKQIPVYQTYGMTETASQIVTLSPEDSLEKLGSAGKALFPSQLRIEIDGHEAGPNEHGEIVVAGPNVTSGYLNQMEATEKAIKDGWLYTGDIGYLDSEGFLFVMDRRCDLLISGGENVYPAEIEAVISKHPAVFESGVTSIEDEKWGQVPIAFVVTNKNHVVTEEELLMYVKENLAPYKVPKYIFFCEELPRNAANKLMRRKLKELGSRS</sequence>
<dbReference type="HAMAP" id="MF_00731">
    <property type="entry name" value="MenE"/>
    <property type="match status" value="1"/>
</dbReference>
<dbReference type="NCBIfam" id="NF002966">
    <property type="entry name" value="PRK03640.1"/>
    <property type="match status" value="1"/>
</dbReference>
<dbReference type="PANTHER" id="PTHR24096:SF149">
    <property type="entry name" value="AMP-BINDING DOMAIN-CONTAINING PROTEIN-RELATED"/>
    <property type="match status" value="1"/>
</dbReference>
<dbReference type="KEGG" id="ppsr:I6J18_17815"/>
<dbReference type="EC" id="6.2.1.26" evidence="5"/>
<comment type="function">
    <text evidence="5">Converts 2-succinylbenzoate (OSB) to 2-succinylbenzoyl-CoA (OSB-CoA).</text>
</comment>
<evidence type="ECO:0000313" key="8">
    <source>
        <dbReference type="EMBL" id="QQS99440.1"/>
    </source>
</evidence>
<dbReference type="CDD" id="cd05912">
    <property type="entry name" value="OSB_CoA_lg"/>
    <property type="match status" value="1"/>
</dbReference>
<evidence type="ECO:0000259" key="6">
    <source>
        <dbReference type="Pfam" id="PF00501"/>
    </source>
</evidence>
<dbReference type="Gene3D" id="3.40.50.12780">
    <property type="entry name" value="N-terminal domain of ligase-like"/>
    <property type="match status" value="1"/>
</dbReference>
<dbReference type="PANTHER" id="PTHR24096">
    <property type="entry name" value="LONG-CHAIN-FATTY-ACID--COA LIGASE"/>
    <property type="match status" value="1"/>
</dbReference>
<dbReference type="InterPro" id="IPR000873">
    <property type="entry name" value="AMP-dep_synth/lig_dom"/>
</dbReference>
<dbReference type="InterPro" id="IPR020845">
    <property type="entry name" value="AMP-binding_CS"/>
</dbReference>
<evidence type="ECO:0000256" key="3">
    <source>
        <dbReference type="ARBA" id="ARBA00022741"/>
    </source>
</evidence>
<evidence type="ECO:0000256" key="2">
    <source>
        <dbReference type="ARBA" id="ARBA00022598"/>
    </source>
</evidence>
<dbReference type="EMBL" id="CP068053">
    <property type="protein sequence ID" value="QQS99440.1"/>
    <property type="molecule type" value="Genomic_DNA"/>
</dbReference>
<name>A0A974RZH2_PERPY</name>
<feature type="domain" description="AMP-binding enzyme C-terminal" evidence="7">
    <location>
        <begin position="409"/>
        <end position="484"/>
    </location>
</feature>
<comment type="similarity">
    <text evidence="5">Belongs to the ATP-dependent AMP-binding enzyme family. MenE subfamily.</text>
</comment>
<accession>A0A974RZH2</accession>
<dbReference type="PROSITE" id="PS00455">
    <property type="entry name" value="AMP_BINDING"/>
    <property type="match status" value="1"/>
</dbReference>
<dbReference type="InterPro" id="IPR042099">
    <property type="entry name" value="ANL_N_sf"/>
</dbReference>
<keyword evidence="3 5" id="KW-0547">Nucleotide-binding</keyword>
<comment type="pathway">
    <text evidence="5">Quinol/quinone metabolism; menaquinone biosynthesis.</text>
</comment>
<dbReference type="Pfam" id="PF00501">
    <property type="entry name" value="AMP-binding"/>
    <property type="match status" value="1"/>
</dbReference>
<dbReference type="InterPro" id="IPR045851">
    <property type="entry name" value="AMP-bd_C_sf"/>
</dbReference>
<protein>
    <recommendedName>
        <fullName evidence="5">2-succinylbenzoate--CoA ligase</fullName>
        <ecNumber evidence="5">6.2.1.26</ecNumber>
    </recommendedName>
    <alternativeName>
        <fullName evidence="5">o-succinylbenzoyl-CoA synthetase</fullName>
        <shortName evidence="5">OSB-CoA synthetase</shortName>
    </alternativeName>
</protein>
<evidence type="ECO:0000313" key="9">
    <source>
        <dbReference type="Proteomes" id="UP000595254"/>
    </source>
</evidence>
<gene>
    <name evidence="5" type="primary">menE</name>
    <name evidence="8" type="ORF">I6J18_17815</name>
</gene>
<keyword evidence="1 5" id="KW-0474">Menaquinone biosynthesis</keyword>
<keyword evidence="2 5" id="KW-0436">Ligase</keyword>
<dbReference type="GO" id="GO:0005524">
    <property type="term" value="F:ATP binding"/>
    <property type="evidence" value="ECO:0007669"/>
    <property type="project" value="UniProtKB-KW"/>
</dbReference>
<organism evidence="8 9">
    <name type="scientific">Peribacillus psychrosaccharolyticus</name>
    <name type="common">Bacillus psychrosaccharolyticus</name>
    <dbReference type="NCBI Taxonomy" id="1407"/>
    <lineage>
        <taxon>Bacteria</taxon>
        <taxon>Bacillati</taxon>
        <taxon>Bacillota</taxon>
        <taxon>Bacilli</taxon>
        <taxon>Bacillales</taxon>
        <taxon>Bacillaceae</taxon>
        <taxon>Peribacillus</taxon>
    </lineage>
</organism>
<proteinExistence type="inferred from homology"/>
<keyword evidence="9" id="KW-1185">Reference proteome</keyword>
<evidence type="ECO:0000256" key="4">
    <source>
        <dbReference type="ARBA" id="ARBA00022840"/>
    </source>
</evidence>
<dbReference type="InterPro" id="IPR025110">
    <property type="entry name" value="AMP-bd_C"/>
</dbReference>
<dbReference type="Proteomes" id="UP000595254">
    <property type="component" value="Chromosome"/>
</dbReference>
<dbReference type="SUPFAM" id="SSF56801">
    <property type="entry name" value="Acetyl-CoA synthetase-like"/>
    <property type="match status" value="1"/>
</dbReference>
<reference evidence="8 9" key="1">
    <citation type="submission" date="2021-01" db="EMBL/GenBank/DDBJ databases">
        <title>FDA dAtabase for Regulatory Grade micrObial Sequences (FDA-ARGOS): Supporting development and validation of Infectious Disease Dx tests.</title>
        <authorList>
            <person name="Nelson B."/>
            <person name="Plummer A."/>
            <person name="Tallon L."/>
            <person name="Sadzewicz L."/>
            <person name="Zhao X."/>
            <person name="Boylan J."/>
            <person name="Ott S."/>
            <person name="Bowen H."/>
            <person name="Vavikolanu K."/>
            <person name="Mehta A."/>
            <person name="Aluvathingal J."/>
            <person name="Nadendla S."/>
            <person name="Myers T."/>
            <person name="Yan Y."/>
            <person name="Sichtig H."/>
        </authorList>
    </citation>
    <scope>NUCLEOTIDE SEQUENCE [LARGE SCALE GENOMIC DNA]</scope>
    <source>
        <strain evidence="8 9">FDAARGOS_1161</strain>
    </source>
</reference>
<dbReference type="GO" id="GO:0009234">
    <property type="term" value="P:menaquinone biosynthetic process"/>
    <property type="evidence" value="ECO:0007669"/>
    <property type="project" value="UniProtKB-UniRule"/>
</dbReference>
<dbReference type="RefSeq" id="WP_040374187.1">
    <property type="nucleotide sequence ID" value="NZ_CP068053.1"/>
</dbReference>
<dbReference type="NCBIfam" id="TIGR01923">
    <property type="entry name" value="menE"/>
    <property type="match status" value="1"/>
</dbReference>
<dbReference type="AlphaFoldDB" id="A0A974RZH2"/>
<dbReference type="Gene3D" id="3.30.300.30">
    <property type="match status" value="1"/>
</dbReference>
<keyword evidence="4 5" id="KW-0067">ATP-binding</keyword>
<comment type="catalytic activity">
    <reaction evidence="5">
        <text>2-succinylbenzoate + ATP + CoA = 2-succinylbenzoyl-CoA + AMP + diphosphate</text>
        <dbReference type="Rhea" id="RHEA:17009"/>
        <dbReference type="ChEBI" id="CHEBI:18325"/>
        <dbReference type="ChEBI" id="CHEBI:30616"/>
        <dbReference type="ChEBI" id="CHEBI:33019"/>
        <dbReference type="ChEBI" id="CHEBI:57287"/>
        <dbReference type="ChEBI" id="CHEBI:57364"/>
        <dbReference type="ChEBI" id="CHEBI:456215"/>
        <dbReference type="EC" id="6.2.1.26"/>
    </reaction>
</comment>
<feature type="domain" description="AMP-dependent synthetase/ligase" evidence="6">
    <location>
        <begin position="13"/>
        <end position="359"/>
    </location>
</feature>
<dbReference type="InterPro" id="IPR010192">
    <property type="entry name" value="MenE"/>
</dbReference>
<evidence type="ECO:0000256" key="5">
    <source>
        <dbReference type="HAMAP-Rule" id="MF_00731"/>
    </source>
</evidence>
<evidence type="ECO:0000259" key="7">
    <source>
        <dbReference type="Pfam" id="PF13193"/>
    </source>
</evidence>
<evidence type="ECO:0000256" key="1">
    <source>
        <dbReference type="ARBA" id="ARBA00022428"/>
    </source>
</evidence>
<dbReference type="Pfam" id="PF13193">
    <property type="entry name" value="AMP-binding_C"/>
    <property type="match status" value="1"/>
</dbReference>
<comment type="pathway">
    <text evidence="5">Quinol/quinone metabolism; 1,4-dihydroxy-2-naphthoate biosynthesis; 1,4-dihydroxy-2-naphthoate from chorismate: step 5/7.</text>
</comment>
<dbReference type="GO" id="GO:0008756">
    <property type="term" value="F:o-succinylbenzoate-CoA ligase activity"/>
    <property type="evidence" value="ECO:0007669"/>
    <property type="project" value="UniProtKB-UniRule"/>
</dbReference>